<comment type="caution">
    <text evidence="3">The sequence shown here is derived from an EMBL/GenBank/DDBJ whole genome shotgun (WGS) entry which is preliminary data.</text>
</comment>
<dbReference type="SUPFAM" id="SSF103196">
    <property type="entry name" value="Roadblock/LC7 domain"/>
    <property type="match status" value="1"/>
</dbReference>
<evidence type="ECO:0000259" key="2">
    <source>
        <dbReference type="SMART" id="SM00960"/>
    </source>
</evidence>
<evidence type="ECO:0000256" key="1">
    <source>
        <dbReference type="SAM" id="MobiDB-lite"/>
    </source>
</evidence>
<accession>A0A4Q7ZQJ9</accession>
<feature type="region of interest" description="Disordered" evidence="1">
    <location>
        <begin position="123"/>
        <end position="207"/>
    </location>
</feature>
<feature type="domain" description="Roadblock/LAMTOR2" evidence="2">
    <location>
        <begin position="4"/>
        <end position="92"/>
    </location>
</feature>
<feature type="compositionally biased region" description="Low complexity" evidence="1">
    <location>
        <begin position="172"/>
        <end position="200"/>
    </location>
</feature>
<organism evidence="3 4">
    <name type="scientific">Krasilnikovia cinnamomea</name>
    <dbReference type="NCBI Taxonomy" id="349313"/>
    <lineage>
        <taxon>Bacteria</taxon>
        <taxon>Bacillati</taxon>
        <taxon>Actinomycetota</taxon>
        <taxon>Actinomycetes</taxon>
        <taxon>Micromonosporales</taxon>
        <taxon>Micromonosporaceae</taxon>
        <taxon>Krasilnikovia</taxon>
    </lineage>
</organism>
<proteinExistence type="predicted"/>
<dbReference type="PANTHER" id="PTHR36222">
    <property type="entry name" value="SERINE PROTEASE INHIBITOR RV3364C"/>
    <property type="match status" value="1"/>
</dbReference>
<reference evidence="3 4" key="1">
    <citation type="submission" date="2019-02" db="EMBL/GenBank/DDBJ databases">
        <title>Sequencing the genomes of 1000 actinobacteria strains.</title>
        <authorList>
            <person name="Klenk H.-P."/>
        </authorList>
    </citation>
    <scope>NUCLEOTIDE SEQUENCE [LARGE SCALE GENOMIC DNA]</scope>
    <source>
        <strain evidence="3 4">DSM 45162</strain>
    </source>
</reference>
<dbReference type="EMBL" id="SHKY01000001">
    <property type="protein sequence ID" value="RZU52649.1"/>
    <property type="molecule type" value="Genomic_DNA"/>
</dbReference>
<protein>
    <recommendedName>
        <fullName evidence="2">Roadblock/LAMTOR2 domain-containing protein</fullName>
    </recommendedName>
</protein>
<dbReference type="InterPro" id="IPR004942">
    <property type="entry name" value="Roadblock/LAMTOR2_dom"/>
</dbReference>
<evidence type="ECO:0000313" key="3">
    <source>
        <dbReference type="EMBL" id="RZU52649.1"/>
    </source>
</evidence>
<dbReference type="RefSeq" id="WP_242625017.1">
    <property type="nucleotide sequence ID" value="NZ_SHKY01000001.1"/>
</dbReference>
<evidence type="ECO:0000313" key="4">
    <source>
        <dbReference type="Proteomes" id="UP000292564"/>
    </source>
</evidence>
<dbReference type="PANTHER" id="PTHR36222:SF1">
    <property type="entry name" value="SERINE PROTEASE INHIBITOR RV3364C"/>
    <property type="match status" value="1"/>
</dbReference>
<dbReference type="Proteomes" id="UP000292564">
    <property type="component" value="Unassembled WGS sequence"/>
</dbReference>
<gene>
    <name evidence="3" type="ORF">EV385_4524</name>
</gene>
<dbReference type="Gene3D" id="3.30.450.30">
    <property type="entry name" value="Dynein light chain 2a, cytoplasmic"/>
    <property type="match status" value="1"/>
</dbReference>
<name>A0A4Q7ZQJ9_9ACTN</name>
<keyword evidence="4" id="KW-1185">Reference proteome</keyword>
<dbReference type="AlphaFoldDB" id="A0A4Q7ZQJ9"/>
<dbReference type="Pfam" id="PF03259">
    <property type="entry name" value="Robl_LC7"/>
    <property type="match status" value="1"/>
</dbReference>
<dbReference type="SMART" id="SM00960">
    <property type="entry name" value="Robl_LC7"/>
    <property type="match status" value="1"/>
</dbReference>
<sequence length="207" mass="21627">MTVLTELGSLRARMPELRASVLATVDGLVVAHDARGIEPDALAALAAAHLALARRFAQAVDHGALRECVVECDGGYLTSYAAGPQALLTLVTSGDANLARVHLEARRCVRRLVRLLDREPPALTGQQVPAPVPRIPAQAGPNDRPPAWPDHHAPTGTADRSPAGPDHRAANAEPAGPESVEPAAAPAPLARRTPMAALRGIRGRGAR</sequence>
<dbReference type="InterPro" id="IPR053141">
    <property type="entry name" value="Mycobact_SerProt_Inhib_Rv3364c"/>
</dbReference>